<keyword evidence="8 9" id="KW-0407">Ion channel</keyword>
<dbReference type="HAMAP" id="MF_00115">
    <property type="entry name" value="MscL"/>
    <property type="match status" value="1"/>
</dbReference>
<comment type="caution">
    <text evidence="9">Lacks conserved residue(s) required for the propagation of feature annotation.</text>
</comment>
<dbReference type="Pfam" id="PF01741">
    <property type="entry name" value="MscL"/>
    <property type="match status" value="1"/>
</dbReference>
<keyword evidence="11" id="KW-1185">Reference proteome</keyword>
<proteinExistence type="inferred from homology"/>
<keyword evidence="6 9" id="KW-0406">Ion transport</keyword>
<dbReference type="Gene3D" id="1.10.1200.120">
    <property type="entry name" value="Large-conductance mechanosensitive channel, MscL, domain 1"/>
    <property type="match status" value="1"/>
</dbReference>
<evidence type="ECO:0000256" key="5">
    <source>
        <dbReference type="ARBA" id="ARBA00022989"/>
    </source>
</evidence>
<gene>
    <name evidence="9 10" type="primary">mscL</name>
    <name evidence="10" type="ORF">EWM59_01505</name>
</gene>
<accession>A0A4Q5M4S9</accession>
<evidence type="ECO:0000313" key="11">
    <source>
        <dbReference type="Proteomes" id="UP000293162"/>
    </source>
</evidence>
<dbReference type="GO" id="GO:0008381">
    <property type="term" value="F:mechanosensitive monoatomic ion channel activity"/>
    <property type="evidence" value="ECO:0007669"/>
    <property type="project" value="UniProtKB-UniRule"/>
</dbReference>
<sequence>MGTYKRIKTFLMRGNILDLATGVVIGTAFQKIISALIDKVFMPFIGVLIGGIDLKHRYTEVLSVKIGWGEALQATLDFVIVGTILYFFLKALGQSTEAKPQVDDLLVEIRDELRKLNANATKK</sequence>
<keyword evidence="4 9" id="KW-0812">Transmembrane</keyword>
<dbReference type="InterPro" id="IPR037673">
    <property type="entry name" value="MSC/AndL"/>
</dbReference>
<dbReference type="GO" id="GO:0005886">
    <property type="term" value="C:plasma membrane"/>
    <property type="evidence" value="ECO:0007669"/>
    <property type="project" value="UniProtKB-SubCell"/>
</dbReference>
<evidence type="ECO:0000256" key="7">
    <source>
        <dbReference type="ARBA" id="ARBA00023136"/>
    </source>
</evidence>
<dbReference type="RefSeq" id="WP_130019176.1">
    <property type="nucleotide sequence ID" value="NZ_SEWF01000002.1"/>
</dbReference>
<keyword evidence="7 9" id="KW-0472">Membrane</keyword>
<evidence type="ECO:0000256" key="4">
    <source>
        <dbReference type="ARBA" id="ARBA00022692"/>
    </source>
</evidence>
<dbReference type="NCBIfam" id="TIGR00220">
    <property type="entry name" value="mscL"/>
    <property type="match status" value="1"/>
</dbReference>
<dbReference type="EMBL" id="SEWF01000002">
    <property type="protein sequence ID" value="RYU97394.1"/>
    <property type="molecule type" value="Genomic_DNA"/>
</dbReference>
<keyword evidence="3 9" id="KW-1003">Cell membrane</keyword>
<evidence type="ECO:0000256" key="3">
    <source>
        <dbReference type="ARBA" id="ARBA00022475"/>
    </source>
</evidence>
<evidence type="ECO:0000256" key="2">
    <source>
        <dbReference type="ARBA" id="ARBA00022448"/>
    </source>
</evidence>
<evidence type="ECO:0000256" key="8">
    <source>
        <dbReference type="ARBA" id="ARBA00023303"/>
    </source>
</evidence>
<evidence type="ECO:0000256" key="9">
    <source>
        <dbReference type="HAMAP-Rule" id="MF_00115"/>
    </source>
</evidence>
<evidence type="ECO:0000313" key="10">
    <source>
        <dbReference type="EMBL" id="RYU97394.1"/>
    </source>
</evidence>
<name>A0A4Q5M4S9_9BACT</name>
<evidence type="ECO:0000256" key="6">
    <source>
        <dbReference type="ARBA" id="ARBA00023065"/>
    </source>
</evidence>
<comment type="subcellular location">
    <subcellularLocation>
        <location evidence="9">Cell membrane</location>
        <topology evidence="9">Multi-pass membrane protein</topology>
    </subcellularLocation>
    <subcellularLocation>
        <location evidence="1">Membrane</location>
        <topology evidence="1">Multi-pass membrane protein</topology>
    </subcellularLocation>
</comment>
<comment type="subunit">
    <text evidence="9">Homopentamer.</text>
</comment>
<reference evidence="10 11" key="1">
    <citation type="submission" date="2019-02" db="EMBL/GenBank/DDBJ databases">
        <title>Bacterial novel species Emticicia sp. 17J42-9 isolated from soil.</title>
        <authorList>
            <person name="Jung H.-Y."/>
        </authorList>
    </citation>
    <scope>NUCLEOTIDE SEQUENCE [LARGE SCALE GENOMIC DNA]</scope>
    <source>
        <strain evidence="10 11">17J42-9</strain>
    </source>
</reference>
<dbReference type="Proteomes" id="UP000293162">
    <property type="component" value="Unassembled WGS sequence"/>
</dbReference>
<comment type="caution">
    <text evidence="10">The sequence shown here is derived from an EMBL/GenBank/DDBJ whole genome shotgun (WGS) entry which is preliminary data.</text>
</comment>
<keyword evidence="5 9" id="KW-1133">Transmembrane helix</keyword>
<comment type="function">
    <text evidence="9">Channel that opens in response to stretch forces in the membrane lipid bilayer. May participate in the regulation of osmotic pressure changes within the cell.</text>
</comment>
<protein>
    <recommendedName>
        <fullName evidence="9">Large-conductance mechanosensitive channel</fullName>
    </recommendedName>
</protein>
<dbReference type="SUPFAM" id="SSF81330">
    <property type="entry name" value="Gated mechanosensitive channel"/>
    <property type="match status" value="1"/>
</dbReference>
<comment type="similarity">
    <text evidence="9">Belongs to the MscL family.</text>
</comment>
<organism evidence="10 11">
    <name type="scientific">Emticicia agri</name>
    <dbReference type="NCBI Taxonomy" id="2492393"/>
    <lineage>
        <taxon>Bacteria</taxon>
        <taxon>Pseudomonadati</taxon>
        <taxon>Bacteroidota</taxon>
        <taxon>Cytophagia</taxon>
        <taxon>Cytophagales</taxon>
        <taxon>Leadbetterellaceae</taxon>
        <taxon>Emticicia</taxon>
    </lineage>
</organism>
<feature type="transmembrane region" description="Helical" evidence="9">
    <location>
        <begin position="71"/>
        <end position="89"/>
    </location>
</feature>
<dbReference type="AlphaFoldDB" id="A0A4Q5M4S9"/>
<dbReference type="OrthoDB" id="9810350at2"/>
<keyword evidence="2 9" id="KW-0813">Transport</keyword>
<dbReference type="PANTHER" id="PTHR30266">
    <property type="entry name" value="MECHANOSENSITIVE CHANNEL MSCL"/>
    <property type="match status" value="1"/>
</dbReference>
<dbReference type="InterPro" id="IPR001185">
    <property type="entry name" value="MS_channel"/>
</dbReference>
<dbReference type="InterPro" id="IPR036019">
    <property type="entry name" value="MscL_channel"/>
</dbReference>
<evidence type="ECO:0000256" key="1">
    <source>
        <dbReference type="ARBA" id="ARBA00004141"/>
    </source>
</evidence>
<dbReference type="PANTHER" id="PTHR30266:SF2">
    <property type="entry name" value="LARGE-CONDUCTANCE MECHANOSENSITIVE CHANNEL"/>
    <property type="match status" value="1"/>
</dbReference>